<dbReference type="RefSeq" id="WP_344042783.1">
    <property type="nucleotide sequence ID" value="NZ_BAAAKE010000037.1"/>
</dbReference>
<name>A0ABV9Y211_9PSEU</name>
<protein>
    <recommendedName>
        <fullName evidence="4">Secreted protein</fullName>
    </recommendedName>
</protein>
<gene>
    <name evidence="2" type="ORF">ACFPFM_17630</name>
</gene>
<comment type="caution">
    <text evidence="2">The sequence shown here is derived from an EMBL/GenBank/DDBJ whole genome shotgun (WGS) entry which is preliminary data.</text>
</comment>
<proteinExistence type="predicted"/>
<reference evidence="3" key="1">
    <citation type="journal article" date="2019" name="Int. J. Syst. Evol. Microbiol.">
        <title>The Global Catalogue of Microorganisms (GCM) 10K type strain sequencing project: providing services to taxonomists for standard genome sequencing and annotation.</title>
        <authorList>
            <consortium name="The Broad Institute Genomics Platform"/>
            <consortium name="The Broad Institute Genome Sequencing Center for Infectious Disease"/>
            <person name="Wu L."/>
            <person name="Ma J."/>
        </authorList>
    </citation>
    <scope>NUCLEOTIDE SEQUENCE [LARGE SCALE GENOMIC DNA]</scope>
    <source>
        <strain evidence="3">KCTC 12848</strain>
    </source>
</reference>
<organism evidence="2 3">
    <name type="scientific">Saccharothrix xinjiangensis</name>
    <dbReference type="NCBI Taxonomy" id="204798"/>
    <lineage>
        <taxon>Bacteria</taxon>
        <taxon>Bacillati</taxon>
        <taxon>Actinomycetota</taxon>
        <taxon>Actinomycetes</taxon>
        <taxon>Pseudonocardiales</taxon>
        <taxon>Pseudonocardiaceae</taxon>
        <taxon>Saccharothrix</taxon>
    </lineage>
</organism>
<evidence type="ECO:0000313" key="3">
    <source>
        <dbReference type="Proteomes" id="UP001595833"/>
    </source>
</evidence>
<keyword evidence="1" id="KW-0732">Signal</keyword>
<feature type="signal peptide" evidence="1">
    <location>
        <begin position="1"/>
        <end position="27"/>
    </location>
</feature>
<evidence type="ECO:0000313" key="2">
    <source>
        <dbReference type="EMBL" id="MFC5055570.1"/>
    </source>
</evidence>
<keyword evidence="3" id="KW-1185">Reference proteome</keyword>
<accession>A0ABV9Y211</accession>
<dbReference type="EMBL" id="JBHSJB010000015">
    <property type="protein sequence ID" value="MFC5055570.1"/>
    <property type="molecule type" value="Genomic_DNA"/>
</dbReference>
<dbReference type="Proteomes" id="UP001595833">
    <property type="component" value="Unassembled WGS sequence"/>
</dbReference>
<evidence type="ECO:0000256" key="1">
    <source>
        <dbReference type="SAM" id="SignalP"/>
    </source>
</evidence>
<evidence type="ECO:0008006" key="4">
    <source>
        <dbReference type="Google" id="ProtNLM"/>
    </source>
</evidence>
<feature type="chain" id="PRO_5045575657" description="Secreted protein" evidence="1">
    <location>
        <begin position="28"/>
        <end position="165"/>
    </location>
</feature>
<sequence>MRARSRTLVVGVIGAVCALLLGASAAATGGAAAPAEDSQPSLVETYDYPGAAAIEAERGIKLKKGDGHILFVECADNANQLKVESTAFPQGRNFFCFKIVGVEGQIVMELPEAFLVYGNDYNVVATWRAEDGSVHNTPIRKNGLTAIGEGVTGTPGSLIEFNATR</sequence>